<dbReference type="KEGG" id="psim:KR76_08700"/>
<sequence>MRSFLPTRLGVLVAALTCTLALAGCGDDDKPAGDGSSAPGSSAPASTPATDTPAATPTPTKKPVQLPSCEKVWVEGKILPASYRGCVDEFGQVSKSIRGCVNRKLAQHGDQYYAIVGREVVRATPDREHDADYNALLVACSG</sequence>
<reference evidence="3 5" key="1">
    <citation type="journal article" date="2015" name="Genome Announc.">
        <title>Complete Genome Sequence of Steroid-Transforming Nocardioides simplex VKM Ac-2033D.</title>
        <authorList>
            <person name="Shtratnikova V.Y."/>
            <person name="Schelkunov M.I."/>
            <person name="Pekov Y.A."/>
            <person name="Fokina V.V."/>
            <person name="Logacheva M.D."/>
            <person name="Sokolov S.L."/>
            <person name="Bragin E.Y."/>
            <person name="Ashapkin V.V."/>
            <person name="Donova M.V."/>
        </authorList>
    </citation>
    <scope>NUCLEOTIDE SEQUENCE [LARGE SCALE GENOMIC DNA]</scope>
    <source>
        <strain evidence="3 5">VKM Ac-2033D</strain>
    </source>
</reference>
<evidence type="ECO:0000256" key="1">
    <source>
        <dbReference type="SAM" id="MobiDB-lite"/>
    </source>
</evidence>
<keyword evidence="5" id="KW-1185">Reference proteome</keyword>
<dbReference type="Proteomes" id="UP000030300">
    <property type="component" value="Chromosome"/>
</dbReference>
<protein>
    <recommendedName>
        <fullName evidence="7">Lipoprotein</fullName>
    </recommendedName>
</protein>
<keyword evidence="2" id="KW-0732">Signal</keyword>
<dbReference type="AlphaFoldDB" id="A0A0A1DN51"/>
<proteinExistence type="predicted"/>
<dbReference type="EMBL" id="CP009896">
    <property type="protein sequence ID" value="AIY16825.1"/>
    <property type="molecule type" value="Genomic_DNA"/>
</dbReference>
<feature type="chain" id="PRO_5041521361" description="Lipoprotein" evidence="2">
    <location>
        <begin position="24"/>
        <end position="142"/>
    </location>
</feature>
<evidence type="ECO:0000256" key="2">
    <source>
        <dbReference type="SAM" id="SignalP"/>
    </source>
</evidence>
<dbReference type="Proteomes" id="UP000449906">
    <property type="component" value="Unassembled WGS sequence"/>
</dbReference>
<organism evidence="3 5">
    <name type="scientific">Nocardioides simplex</name>
    <name type="common">Arthrobacter simplex</name>
    <dbReference type="NCBI Taxonomy" id="2045"/>
    <lineage>
        <taxon>Bacteria</taxon>
        <taxon>Bacillati</taxon>
        <taxon>Actinomycetota</taxon>
        <taxon>Actinomycetes</taxon>
        <taxon>Propionibacteriales</taxon>
        <taxon>Nocardioidaceae</taxon>
        <taxon>Pimelobacter</taxon>
    </lineage>
</organism>
<feature type="region of interest" description="Disordered" evidence="1">
    <location>
        <begin position="30"/>
        <end position="66"/>
    </location>
</feature>
<dbReference type="OrthoDB" id="3748857at2"/>
<feature type="compositionally biased region" description="Low complexity" evidence="1">
    <location>
        <begin position="33"/>
        <end position="59"/>
    </location>
</feature>
<reference evidence="4 6" key="2">
    <citation type="submission" date="2019-09" db="EMBL/GenBank/DDBJ databases">
        <title>Pimelobacter sp. isolated from Paulinella.</title>
        <authorList>
            <person name="Jeong S.E."/>
        </authorList>
    </citation>
    <scope>NUCLEOTIDE SEQUENCE [LARGE SCALE GENOMIC DNA]</scope>
    <source>
        <strain evidence="4 6">Pch-N</strain>
    </source>
</reference>
<evidence type="ECO:0000313" key="4">
    <source>
        <dbReference type="EMBL" id="KAB2809174.1"/>
    </source>
</evidence>
<name>A0A0A1DN51_NOCSI</name>
<dbReference type="PROSITE" id="PS51257">
    <property type="entry name" value="PROKAR_LIPOPROTEIN"/>
    <property type="match status" value="1"/>
</dbReference>
<dbReference type="HOGENOM" id="CLU_1813814_0_0_11"/>
<feature type="signal peptide" evidence="2">
    <location>
        <begin position="1"/>
        <end position="23"/>
    </location>
</feature>
<evidence type="ECO:0000313" key="6">
    <source>
        <dbReference type="Proteomes" id="UP000449906"/>
    </source>
</evidence>
<gene>
    <name evidence="4" type="ORF">F9L07_19165</name>
    <name evidence="3" type="ORF">KR76_08700</name>
</gene>
<dbReference type="eggNOG" id="ENOG50312KA">
    <property type="taxonomic scope" value="Bacteria"/>
</dbReference>
<accession>A0A0A1DN51</accession>
<evidence type="ECO:0008006" key="7">
    <source>
        <dbReference type="Google" id="ProtNLM"/>
    </source>
</evidence>
<dbReference type="STRING" id="2045.KR76_08700"/>
<dbReference type="RefSeq" id="WP_038677785.1">
    <property type="nucleotide sequence ID" value="NZ_BJMC01000008.1"/>
</dbReference>
<evidence type="ECO:0000313" key="5">
    <source>
        <dbReference type="Proteomes" id="UP000030300"/>
    </source>
</evidence>
<dbReference type="GeneID" id="96608987"/>
<dbReference type="EMBL" id="WBVM01000002">
    <property type="protein sequence ID" value="KAB2809174.1"/>
    <property type="molecule type" value="Genomic_DNA"/>
</dbReference>
<evidence type="ECO:0000313" key="3">
    <source>
        <dbReference type="EMBL" id="AIY16825.1"/>
    </source>
</evidence>